<accession>A0AA38LVN9</accession>
<sequence length="1217" mass="132264">MDRPGTIYWSDCRLDMEELTSKIALLHLSIQQYSPEGGATSDLVALEAQLCIFHHDVMHILNGGCQVDAQASAATVGRAPVSRLDELFRQIRAIDNTYLALLDKIEAGGVERQPGTRTKQDLIKVMIQLLERRIADHAKTLQQACPALDAQIGLIVDQRVEQVRVQLVQDAEKAAAGRVAEMASQLAEQVKAEVTKGLARLADDLEAQKAAQLALQAEVDVMKGKNAAREKADDQRMADLAASLNHLRDQVKDKDTEALSQLGVLHQAMEARRKSREEKMKVMRGELEGIKRKLYAFQGVGRSQAYREIGSVHVSVGEGALDKPGQAPGSDWFEALSQLDLAQPEANTKQAQGKEEQVLVQHHFDQLNTAVIRIMDATMAVQHQMTAKDDIDAHTRTAIRNLGTAKRDILSAIDAHVLALTANFDNKADKLDIVMLAFEQRLGAAGPSDMAVSVDKECGGGGDERKRGGVSGGPSGCVEQGKSVWSGTGVVELDLLRYRVSKAVQESQPLRVPQLLCDEDVQRLIVEVTSIGTDLRAFDPRRSSQWALSDLEKRLTSAIRAFLHPLGITSTSINSASPPTYAHISSHQLDQLKRVLASSNDIYRSVLDGLGPVKRFGYQAWSWDSSHRPLLIDTINTFNARLSHPGPLVDDGSVPDLEARIAGEVSWRVDEMKGSLFAEVQGMVERLEEDRLEGERQAQAEGGYDEDEEAITHGARWNRKWMQSSDDPWSGPYVALDSQIEALNHRIDGAAAESVRNARSACQKAISDAVADTTGECVQKVDAANKIAADAHKRISSLVDRVSAVESRGGAAERETLVQAARKDVRQFAKTGLRVQVERDAREIIMEVVGSVMEEHELAQAAVEARWQKERDGLFEEIKKQKMEAARVRVEHESALANNRKALADLNVQSDTRLAAVRKELQAQKVQLAEAMRVSEQTAVSTKHLRVDLTSVEQSLARTEQQAEAAALPPVPCGEVQGCGAEFGTSAPGRRGGQASQPSQAVLIAEEGKGQGPVNALIANAKRIAIVDISKHQALALDAITERATHRLLAIDAKADKLDTAMLAFEERHSVPPVALTPGVIPSLRDTPRNSSPSASADGVSSTSIASMDDLPGPSRMVKAVKTGRPGMPRRHPVEAAGTRKRVAPVGAVAPMSVSAPAPAMTRSRDGTNQAVKGKDQGAEKEGPRGKKMSRVEAEKELFEGGYITENVYNSDDFAYE</sequence>
<gene>
    <name evidence="2" type="ORF">MKK02DRAFT_45438</name>
</gene>
<evidence type="ECO:0000313" key="3">
    <source>
        <dbReference type="Proteomes" id="UP001164286"/>
    </source>
</evidence>
<feature type="region of interest" description="Disordered" evidence="1">
    <location>
        <begin position="456"/>
        <end position="476"/>
    </location>
</feature>
<feature type="compositionally biased region" description="Basic and acidic residues" evidence="1">
    <location>
        <begin position="1173"/>
        <end position="1192"/>
    </location>
</feature>
<protein>
    <submittedName>
        <fullName evidence="2">Uncharacterized protein</fullName>
    </submittedName>
</protein>
<comment type="caution">
    <text evidence="2">The sequence shown here is derived from an EMBL/GenBank/DDBJ whole genome shotgun (WGS) entry which is preliminary data.</text>
</comment>
<feature type="compositionally biased region" description="Basic and acidic residues" evidence="1">
    <location>
        <begin position="456"/>
        <end position="467"/>
    </location>
</feature>
<organism evidence="2 3">
    <name type="scientific">Dioszegia hungarica</name>
    <dbReference type="NCBI Taxonomy" id="4972"/>
    <lineage>
        <taxon>Eukaryota</taxon>
        <taxon>Fungi</taxon>
        <taxon>Dikarya</taxon>
        <taxon>Basidiomycota</taxon>
        <taxon>Agaricomycotina</taxon>
        <taxon>Tremellomycetes</taxon>
        <taxon>Tremellales</taxon>
        <taxon>Bulleribasidiaceae</taxon>
        <taxon>Dioszegia</taxon>
    </lineage>
</organism>
<name>A0AA38LVN9_9TREE</name>
<dbReference type="RefSeq" id="XP_052946510.1">
    <property type="nucleotide sequence ID" value="XM_053093419.1"/>
</dbReference>
<evidence type="ECO:0000256" key="1">
    <source>
        <dbReference type="SAM" id="MobiDB-lite"/>
    </source>
</evidence>
<dbReference type="AlphaFoldDB" id="A0AA38LVN9"/>
<feature type="region of interest" description="Disordered" evidence="1">
    <location>
        <begin position="1076"/>
        <end position="1115"/>
    </location>
</feature>
<dbReference type="GeneID" id="77732624"/>
<feature type="region of interest" description="Disordered" evidence="1">
    <location>
        <begin position="1121"/>
        <end position="1140"/>
    </location>
</feature>
<reference evidence="2" key="1">
    <citation type="journal article" date="2022" name="G3 (Bethesda)">
        <title>High quality genome of the basidiomycete yeast Dioszegia hungarica PDD-24b-2 isolated from cloud water.</title>
        <authorList>
            <person name="Jarrige D."/>
            <person name="Haridas S."/>
            <person name="Bleykasten-Grosshans C."/>
            <person name="Joly M."/>
            <person name="Nadalig T."/>
            <person name="Sancelme M."/>
            <person name="Vuilleumier S."/>
            <person name="Grigoriev I.V."/>
            <person name="Amato P."/>
            <person name="Bringel F."/>
        </authorList>
    </citation>
    <scope>NUCLEOTIDE SEQUENCE</scope>
    <source>
        <strain evidence="2">PDD-24b-2</strain>
    </source>
</reference>
<keyword evidence="3" id="KW-1185">Reference proteome</keyword>
<feature type="compositionally biased region" description="Low complexity" evidence="1">
    <location>
        <begin position="1091"/>
        <end position="1104"/>
    </location>
</feature>
<feature type="region of interest" description="Disordered" evidence="1">
    <location>
        <begin position="1154"/>
        <end position="1192"/>
    </location>
</feature>
<proteinExistence type="predicted"/>
<evidence type="ECO:0000313" key="2">
    <source>
        <dbReference type="EMBL" id="KAI9636733.1"/>
    </source>
</evidence>
<dbReference type="EMBL" id="JAKWFO010000005">
    <property type="protein sequence ID" value="KAI9636733.1"/>
    <property type="molecule type" value="Genomic_DNA"/>
</dbReference>
<dbReference type="Proteomes" id="UP001164286">
    <property type="component" value="Unassembled WGS sequence"/>
</dbReference>